<sequence>MLIELFLIGMFLAGLSNITFGFLVYSKNKKSPYGKTFLMLSLTFAIWAISYAIWLTKSDAESALLWSRMLNLGATLIPVFFLHFVLSFLGQNKTKKNLLRFGYISTILFSFLSFSPGYVTSVIKVGGFSFWPQAGPIYTIFLVINFIFLFGYALLLLADAVFNRKLPPESMMQGRYILFGSLISVIGGSANFPLMYGYSFPAYLSLLSIFHPFFWSYGAIKYQFFNVKVLSSQLLVFMLWMFLLIRTFISETIEEQIISGVLLVVTVIVGLLLIQSVVKEVKAREKIEKLAKELKQANKKLEEMGEQKSQFLSIASHQFRSPLTAIKGYTSLILEGSYGEIPEKIKEPISNIYASAQNLVIVVEDFLNISRIEQGRMEYNFEKTDVGKLVAGIVEEIRPVAEQRNLKFDFKAPAGETFFSNIDANKIRQVIINTIDNSAKYTPAGWIKVSIDKHDGKILISVADSGVGISKENIGKLFTMFTRTGNAHKVNVMGTGLGLYVAKQIVEAQGGRIWAESPGEGKGSTFFVELKEVKV</sequence>
<evidence type="ECO:0000313" key="11">
    <source>
        <dbReference type="Proteomes" id="UP000231143"/>
    </source>
</evidence>
<evidence type="ECO:0000256" key="6">
    <source>
        <dbReference type="ARBA" id="ARBA00023012"/>
    </source>
</evidence>
<dbReference type="SMART" id="SM00387">
    <property type="entry name" value="HATPase_c"/>
    <property type="match status" value="1"/>
</dbReference>
<dbReference type="Gene3D" id="1.10.287.130">
    <property type="match status" value="1"/>
</dbReference>
<evidence type="ECO:0000259" key="9">
    <source>
        <dbReference type="PROSITE" id="PS50109"/>
    </source>
</evidence>
<accession>A0A2H0DXV4</accession>
<feature type="transmembrane region" description="Helical" evidence="8">
    <location>
        <begin position="176"/>
        <end position="196"/>
    </location>
</feature>
<organism evidence="10 11">
    <name type="scientific">Candidatus Campbellbacteria bacterium CG22_combo_CG10-13_8_21_14_all_36_13</name>
    <dbReference type="NCBI Taxonomy" id="1974529"/>
    <lineage>
        <taxon>Bacteria</taxon>
        <taxon>Candidatus Campbelliibacteriota</taxon>
    </lineage>
</organism>
<dbReference type="InterPro" id="IPR003661">
    <property type="entry name" value="HisK_dim/P_dom"/>
</dbReference>
<dbReference type="CDD" id="cd00082">
    <property type="entry name" value="HisKA"/>
    <property type="match status" value="1"/>
</dbReference>
<evidence type="ECO:0000313" key="10">
    <source>
        <dbReference type="EMBL" id="PIP87006.1"/>
    </source>
</evidence>
<evidence type="ECO:0000256" key="5">
    <source>
        <dbReference type="ARBA" id="ARBA00022777"/>
    </source>
</evidence>
<dbReference type="Pfam" id="PF16927">
    <property type="entry name" value="HisKA_7TM"/>
    <property type="match status" value="1"/>
</dbReference>
<comment type="catalytic activity">
    <reaction evidence="1">
        <text>ATP + protein L-histidine = ADP + protein N-phospho-L-histidine.</text>
        <dbReference type="EC" id="2.7.13.3"/>
    </reaction>
</comment>
<dbReference type="InterPro" id="IPR036890">
    <property type="entry name" value="HATPase_C_sf"/>
</dbReference>
<feature type="transmembrane region" description="Helical" evidence="8">
    <location>
        <begin position="257"/>
        <end position="278"/>
    </location>
</feature>
<dbReference type="Pfam" id="PF02518">
    <property type="entry name" value="HATPase_c"/>
    <property type="match status" value="1"/>
</dbReference>
<keyword evidence="6" id="KW-0902">Two-component regulatory system</keyword>
<dbReference type="FunFam" id="3.30.565.10:FF:000006">
    <property type="entry name" value="Sensor histidine kinase WalK"/>
    <property type="match status" value="1"/>
</dbReference>
<dbReference type="EMBL" id="PCTT01000034">
    <property type="protein sequence ID" value="PIP87006.1"/>
    <property type="molecule type" value="Genomic_DNA"/>
</dbReference>
<comment type="caution">
    <text evidence="10">The sequence shown here is derived from an EMBL/GenBank/DDBJ whole genome shotgun (WGS) entry which is preliminary data.</text>
</comment>
<dbReference type="SMART" id="SM00388">
    <property type="entry name" value="HisKA"/>
    <property type="match status" value="1"/>
</dbReference>
<dbReference type="PRINTS" id="PR00344">
    <property type="entry name" value="BCTRLSENSOR"/>
</dbReference>
<feature type="transmembrane region" description="Helical" evidence="8">
    <location>
        <begin position="6"/>
        <end position="25"/>
    </location>
</feature>
<dbReference type="InterPro" id="IPR031621">
    <property type="entry name" value="HisKA_7TM"/>
</dbReference>
<feature type="domain" description="Histidine kinase" evidence="9">
    <location>
        <begin position="314"/>
        <end position="534"/>
    </location>
</feature>
<dbReference type="Pfam" id="PF00512">
    <property type="entry name" value="HisKA"/>
    <property type="match status" value="1"/>
</dbReference>
<reference evidence="10 11" key="1">
    <citation type="submission" date="2017-09" db="EMBL/GenBank/DDBJ databases">
        <title>Depth-based differentiation of microbial function through sediment-hosted aquifers and enrichment of novel symbionts in the deep terrestrial subsurface.</title>
        <authorList>
            <person name="Probst A.J."/>
            <person name="Ladd B."/>
            <person name="Jarett J.K."/>
            <person name="Geller-Mcgrath D.E."/>
            <person name="Sieber C.M."/>
            <person name="Emerson J.B."/>
            <person name="Anantharaman K."/>
            <person name="Thomas B.C."/>
            <person name="Malmstrom R."/>
            <person name="Stieglmeier M."/>
            <person name="Klingl A."/>
            <person name="Woyke T."/>
            <person name="Ryan C.M."/>
            <person name="Banfield J.F."/>
        </authorList>
    </citation>
    <scope>NUCLEOTIDE SEQUENCE [LARGE SCALE GENOMIC DNA]</scope>
    <source>
        <strain evidence="10">CG22_combo_CG10-13_8_21_14_all_36_13</strain>
    </source>
</reference>
<dbReference type="Gene3D" id="3.30.565.10">
    <property type="entry name" value="Histidine kinase-like ATPase, C-terminal domain"/>
    <property type="match status" value="1"/>
</dbReference>
<dbReference type="InterPro" id="IPR050736">
    <property type="entry name" value="Sensor_HK_Regulatory"/>
</dbReference>
<evidence type="ECO:0000256" key="3">
    <source>
        <dbReference type="ARBA" id="ARBA00022553"/>
    </source>
</evidence>
<name>A0A2H0DXV4_9BACT</name>
<dbReference type="InterPro" id="IPR004358">
    <property type="entry name" value="Sig_transdc_His_kin-like_C"/>
</dbReference>
<dbReference type="PANTHER" id="PTHR43711:SF31">
    <property type="entry name" value="HISTIDINE KINASE"/>
    <property type="match status" value="1"/>
</dbReference>
<dbReference type="EC" id="2.7.13.3" evidence="2"/>
<dbReference type="SUPFAM" id="SSF47384">
    <property type="entry name" value="Homodimeric domain of signal transducing histidine kinase"/>
    <property type="match status" value="1"/>
</dbReference>
<keyword evidence="5" id="KW-0418">Kinase</keyword>
<keyword evidence="4" id="KW-0808">Transferase</keyword>
<feature type="transmembrane region" description="Helical" evidence="8">
    <location>
        <begin position="135"/>
        <end position="155"/>
    </location>
</feature>
<dbReference type="SUPFAM" id="SSF55874">
    <property type="entry name" value="ATPase domain of HSP90 chaperone/DNA topoisomerase II/histidine kinase"/>
    <property type="match status" value="1"/>
</dbReference>
<keyword evidence="8" id="KW-0812">Transmembrane</keyword>
<keyword evidence="3" id="KW-0597">Phosphoprotein</keyword>
<dbReference type="AlphaFoldDB" id="A0A2H0DXV4"/>
<dbReference type="Proteomes" id="UP000231143">
    <property type="component" value="Unassembled WGS sequence"/>
</dbReference>
<keyword evidence="7" id="KW-0175">Coiled coil</keyword>
<keyword evidence="8" id="KW-0472">Membrane</keyword>
<gene>
    <name evidence="10" type="ORF">COW81_02590</name>
</gene>
<dbReference type="InterPro" id="IPR036097">
    <property type="entry name" value="HisK_dim/P_sf"/>
</dbReference>
<evidence type="ECO:0000256" key="7">
    <source>
        <dbReference type="SAM" id="Coils"/>
    </source>
</evidence>
<dbReference type="PROSITE" id="PS50109">
    <property type="entry name" value="HIS_KIN"/>
    <property type="match status" value="1"/>
</dbReference>
<feature type="coiled-coil region" evidence="7">
    <location>
        <begin position="280"/>
        <end position="307"/>
    </location>
</feature>
<evidence type="ECO:0000256" key="2">
    <source>
        <dbReference type="ARBA" id="ARBA00012438"/>
    </source>
</evidence>
<evidence type="ECO:0000256" key="1">
    <source>
        <dbReference type="ARBA" id="ARBA00000085"/>
    </source>
</evidence>
<proteinExistence type="predicted"/>
<feature type="transmembrane region" description="Helical" evidence="8">
    <location>
        <begin position="227"/>
        <end position="245"/>
    </location>
</feature>
<dbReference type="InterPro" id="IPR003594">
    <property type="entry name" value="HATPase_dom"/>
</dbReference>
<feature type="transmembrane region" description="Helical" evidence="8">
    <location>
        <begin position="101"/>
        <end position="123"/>
    </location>
</feature>
<keyword evidence="8" id="KW-1133">Transmembrane helix</keyword>
<dbReference type="InterPro" id="IPR005467">
    <property type="entry name" value="His_kinase_dom"/>
</dbReference>
<dbReference type="GO" id="GO:0000155">
    <property type="term" value="F:phosphorelay sensor kinase activity"/>
    <property type="evidence" value="ECO:0007669"/>
    <property type="project" value="InterPro"/>
</dbReference>
<protein>
    <recommendedName>
        <fullName evidence="2">histidine kinase</fullName>
        <ecNumber evidence="2">2.7.13.3</ecNumber>
    </recommendedName>
</protein>
<evidence type="ECO:0000256" key="8">
    <source>
        <dbReference type="SAM" id="Phobius"/>
    </source>
</evidence>
<feature type="transmembrane region" description="Helical" evidence="8">
    <location>
        <begin position="37"/>
        <end position="56"/>
    </location>
</feature>
<evidence type="ECO:0000256" key="4">
    <source>
        <dbReference type="ARBA" id="ARBA00022679"/>
    </source>
</evidence>
<dbReference type="PANTHER" id="PTHR43711">
    <property type="entry name" value="TWO-COMPONENT HISTIDINE KINASE"/>
    <property type="match status" value="1"/>
</dbReference>
<feature type="transmembrane region" description="Helical" evidence="8">
    <location>
        <begin position="68"/>
        <end position="89"/>
    </location>
</feature>